<name>Q0I360_HISS1</name>
<accession>Q0I360</accession>
<evidence type="ECO:0000256" key="1">
    <source>
        <dbReference type="SAM" id="Phobius"/>
    </source>
</evidence>
<organism evidence="2">
    <name type="scientific">Histophilus somni (strain 129Pt)</name>
    <name type="common">Haemophilus somnus</name>
    <dbReference type="NCBI Taxonomy" id="205914"/>
    <lineage>
        <taxon>Bacteria</taxon>
        <taxon>Pseudomonadati</taxon>
        <taxon>Pseudomonadota</taxon>
        <taxon>Gammaproteobacteria</taxon>
        <taxon>Pasteurellales</taxon>
        <taxon>Pasteurellaceae</taxon>
        <taxon>Histophilus</taxon>
    </lineage>
</organism>
<dbReference type="AlphaFoldDB" id="Q0I360"/>
<keyword evidence="1" id="KW-0812">Transmembrane</keyword>
<dbReference type="EMBL" id="CP000436">
    <property type="protein sequence ID" value="ABI25280.1"/>
    <property type="molecule type" value="Genomic_DNA"/>
</dbReference>
<keyword evidence="1" id="KW-0472">Membrane</keyword>
<protein>
    <submittedName>
        <fullName evidence="2">Uncharacterized protein</fullName>
    </submittedName>
</protein>
<keyword evidence="1" id="KW-1133">Transmembrane helix</keyword>
<gene>
    <name evidence="2" type="ordered locus">HS_1005</name>
</gene>
<dbReference type="KEGG" id="hso:HS_1005"/>
<dbReference type="HOGENOM" id="CLU_2843737_0_0_6"/>
<sequence length="65" mass="7677">MVYKNQQQISCMTNCWACRAACWALRFFKRLILNARLCAVRYSVTLLFFKKVFLLIVVPVVFVLK</sequence>
<proteinExistence type="predicted"/>
<feature type="transmembrane region" description="Helical" evidence="1">
    <location>
        <begin position="39"/>
        <end position="64"/>
    </location>
</feature>
<evidence type="ECO:0000313" key="2">
    <source>
        <dbReference type="EMBL" id="ABI25280.1"/>
    </source>
</evidence>
<reference evidence="2" key="1">
    <citation type="submission" date="2006-08" db="EMBL/GenBank/DDBJ databases">
        <title>Complete genome sequence of Haemophilus somnus 129PT.</title>
        <authorList>
            <person name="Copeland A."/>
            <person name="Lucas S."/>
            <person name="Lapidus A."/>
            <person name="Barry K."/>
            <person name="Glavina del Rio T."/>
            <person name="Hammon N."/>
            <person name="Dalin E."/>
            <person name="Tice H."/>
            <person name="Pitluck S."/>
            <person name="Brettin T.S."/>
            <person name="Bruce D."/>
            <person name="Challacombe J.F."/>
            <person name="Chertkov O."/>
            <person name="Detter J.C."/>
            <person name="Gilna P."/>
            <person name="Han S."/>
            <person name="Misra M."/>
            <person name="Tapia R."/>
            <person name="Thayer N.N."/>
            <person name="Xie G."/>
            <person name="Inzana T.J."/>
            <person name="Duncan A.J."/>
            <person name="Siddaramppa S."/>
            <person name="Richardson P."/>
        </authorList>
    </citation>
    <scope>NUCLEOTIDE SEQUENCE</scope>
    <source>
        <strain evidence="2">129PT</strain>
    </source>
</reference>